<feature type="domain" description="Serine aminopeptidase S33" evidence="1">
    <location>
        <begin position="2"/>
        <end position="93"/>
    </location>
</feature>
<organism evidence="2 3">
    <name type="scientific">Aeromicrobium phragmitis</name>
    <dbReference type="NCBI Taxonomy" id="2478914"/>
    <lineage>
        <taxon>Bacteria</taxon>
        <taxon>Bacillati</taxon>
        <taxon>Actinomycetota</taxon>
        <taxon>Actinomycetes</taxon>
        <taxon>Propionibacteriales</taxon>
        <taxon>Nocardioidaceae</taxon>
        <taxon>Aeromicrobium</taxon>
    </lineage>
</organism>
<dbReference type="Proteomes" id="UP000282515">
    <property type="component" value="Unassembled WGS sequence"/>
</dbReference>
<dbReference type="InterPro" id="IPR022742">
    <property type="entry name" value="Hydrolase_4"/>
</dbReference>
<keyword evidence="2" id="KW-0378">Hydrolase</keyword>
<dbReference type="RefSeq" id="WP_208006961.1">
    <property type="nucleotide sequence ID" value="NZ_RDBF01000310.1"/>
</dbReference>
<comment type="caution">
    <text evidence="2">The sequence shown here is derived from an EMBL/GenBank/DDBJ whole genome shotgun (WGS) entry which is preliminary data.</text>
</comment>
<sequence length="94" mass="10534">DRQIAFYSLDLRKCGRSLRDGHTAHYVSDLAFYDAELEESLRIVQEETGVPVYLAAHSTGGLILPLWLDRMNRSGGTRARGIAGLILNSPWFDL</sequence>
<keyword evidence="3" id="KW-1185">Reference proteome</keyword>
<reference evidence="2 3" key="1">
    <citation type="submission" date="2018-10" db="EMBL/GenBank/DDBJ databases">
        <title>Aeromicrobium sp. 9W16Y-2 whole genome shotgun sequence.</title>
        <authorList>
            <person name="Li F."/>
        </authorList>
    </citation>
    <scope>NUCLEOTIDE SEQUENCE [LARGE SCALE GENOMIC DNA]</scope>
    <source>
        <strain evidence="2 3">9W16Y-2</strain>
    </source>
</reference>
<feature type="non-terminal residue" evidence="2">
    <location>
        <position position="1"/>
    </location>
</feature>
<gene>
    <name evidence="2" type="ORF">D9V41_17500</name>
</gene>
<evidence type="ECO:0000313" key="3">
    <source>
        <dbReference type="Proteomes" id="UP000282515"/>
    </source>
</evidence>
<evidence type="ECO:0000313" key="2">
    <source>
        <dbReference type="EMBL" id="RLV51312.1"/>
    </source>
</evidence>
<dbReference type="Pfam" id="PF12146">
    <property type="entry name" value="Hydrolase_4"/>
    <property type="match status" value="1"/>
</dbReference>
<dbReference type="InterPro" id="IPR029058">
    <property type="entry name" value="AB_hydrolase_fold"/>
</dbReference>
<protein>
    <submittedName>
        <fullName evidence="2">Alpha/beta hydrolase</fullName>
    </submittedName>
</protein>
<dbReference type="SUPFAM" id="SSF53474">
    <property type="entry name" value="alpha/beta-Hydrolases"/>
    <property type="match status" value="1"/>
</dbReference>
<dbReference type="GO" id="GO:0016787">
    <property type="term" value="F:hydrolase activity"/>
    <property type="evidence" value="ECO:0007669"/>
    <property type="project" value="UniProtKB-KW"/>
</dbReference>
<dbReference type="Gene3D" id="3.40.50.1820">
    <property type="entry name" value="alpha/beta hydrolase"/>
    <property type="match status" value="1"/>
</dbReference>
<dbReference type="AlphaFoldDB" id="A0A3L8P8E3"/>
<feature type="non-terminal residue" evidence="2">
    <location>
        <position position="94"/>
    </location>
</feature>
<dbReference type="EMBL" id="RDBF01000310">
    <property type="protein sequence ID" value="RLV51312.1"/>
    <property type="molecule type" value="Genomic_DNA"/>
</dbReference>
<accession>A0A3L8P8E3</accession>
<evidence type="ECO:0000259" key="1">
    <source>
        <dbReference type="Pfam" id="PF12146"/>
    </source>
</evidence>
<proteinExistence type="predicted"/>
<name>A0A3L8P8E3_9ACTN</name>